<dbReference type="AlphaFoldDB" id="A0A6G7K9H7"/>
<name>A0A6G7K9H7_9LACT</name>
<dbReference type="KEGG" id="jar:G7057_05040"/>
<accession>A0A6G7K9H7</accession>
<keyword evidence="2" id="KW-1185">Reference proteome</keyword>
<dbReference type="EMBL" id="CP049740">
    <property type="protein sequence ID" value="QII81900.1"/>
    <property type="molecule type" value="Genomic_DNA"/>
</dbReference>
<proteinExistence type="predicted"/>
<gene>
    <name evidence="1" type="ORF">G7057_05040</name>
</gene>
<protein>
    <submittedName>
        <fullName evidence="1">Uncharacterized protein</fullName>
    </submittedName>
</protein>
<evidence type="ECO:0000313" key="2">
    <source>
        <dbReference type="Proteomes" id="UP000501451"/>
    </source>
</evidence>
<reference evidence="1 2" key="1">
    <citation type="journal article" date="2017" name="Int. J. Syst. Evol. Microbiol.">
        <title>Jeotgalibaca porci sp. nov. and Jeotgalibaca arthritidis sp. nov., isolated from pigs, and emended description of the genus Jeotgalibaca.</title>
        <authorList>
            <person name="Zamora L."/>
            <person name="Perez-Sancho M."/>
            <person name="Dominguez L."/>
            <person name="Fernandez-Garayzabal J.F."/>
            <person name="Vela A.I."/>
        </authorList>
    </citation>
    <scope>NUCLEOTIDE SEQUENCE [LARGE SCALE GENOMIC DNA]</scope>
    <source>
        <strain evidence="1 2">CECT 9157</strain>
    </source>
</reference>
<dbReference type="Proteomes" id="UP000501451">
    <property type="component" value="Chromosome"/>
</dbReference>
<organism evidence="1 2">
    <name type="scientific">Jeotgalibaca arthritidis</name>
    <dbReference type="NCBI Taxonomy" id="1868794"/>
    <lineage>
        <taxon>Bacteria</taxon>
        <taxon>Bacillati</taxon>
        <taxon>Bacillota</taxon>
        <taxon>Bacilli</taxon>
        <taxon>Lactobacillales</taxon>
        <taxon>Carnobacteriaceae</taxon>
        <taxon>Jeotgalibaca</taxon>
    </lineage>
</organism>
<evidence type="ECO:0000313" key="1">
    <source>
        <dbReference type="EMBL" id="QII81900.1"/>
    </source>
</evidence>
<sequence length="122" mass="14479">MKTRVYTLKILTQSFIEGMGDRSFTFTEYILIGELSPFICNDELIIDEKLEKVIKEKVEQDYLNAENNNLRELFVKIVDYEDFYENIVIDDLIVIMQRHYMFDPAITLESFLEKYDIGSDIN</sequence>
<dbReference type="RefSeq" id="WP_166161807.1">
    <property type="nucleotide sequence ID" value="NZ_CP049740.1"/>
</dbReference>